<accession>A0A8T1YH90</accession>
<proteinExistence type="predicted"/>
<dbReference type="GO" id="GO:0004523">
    <property type="term" value="F:RNA-DNA hybrid ribonuclease activity"/>
    <property type="evidence" value="ECO:0007669"/>
    <property type="project" value="InterPro"/>
</dbReference>
<organism evidence="2 3">
    <name type="scientific">Arabidopsis suecica</name>
    <name type="common">Swedish thale-cress</name>
    <name type="synonym">Cardaminopsis suecica</name>
    <dbReference type="NCBI Taxonomy" id="45249"/>
    <lineage>
        <taxon>Eukaryota</taxon>
        <taxon>Viridiplantae</taxon>
        <taxon>Streptophyta</taxon>
        <taxon>Embryophyta</taxon>
        <taxon>Tracheophyta</taxon>
        <taxon>Spermatophyta</taxon>
        <taxon>Magnoliopsida</taxon>
        <taxon>eudicotyledons</taxon>
        <taxon>Gunneridae</taxon>
        <taxon>Pentapetalae</taxon>
        <taxon>rosids</taxon>
        <taxon>malvids</taxon>
        <taxon>Brassicales</taxon>
        <taxon>Brassicaceae</taxon>
        <taxon>Camelineae</taxon>
        <taxon>Arabidopsis</taxon>
    </lineage>
</organism>
<evidence type="ECO:0000313" key="3">
    <source>
        <dbReference type="Proteomes" id="UP000694251"/>
    </source>
</evidence>
<dbReference type="InterPro" id="IPR002156">
    <property type="entry name" value="RNaseH_domain"/>
</dbReference>
<reference evidence="2 3" key="1">
    <citation type="submission" date="2020-12" db="EMBL/GenBank/DDBJ databases">
        <title>Concerted genomic and epigenomic changes stabilize Arabidopsis allopolyploids.</title>
        <authorList>
            <person name="Chen Z."/>
        </authorList>
    </citation>
    <scope>NUCLEOTIDE SEQUENCE [LARGE SCALE GENOMIC DNA]</scope>
    <source>
        <strain evidence="2">As9502</strain>
        <tissue evidence="2">Leaf</tissue>
    </source>
</reference>
<comment type="caution">
    <text evidence="2">The sequence shown here is derived from an EMBL/GenBank/DDBJ whole genome shotgun (WGS) entry which is preliminary data.</text>
</comment>
<name>A0A8T1YH90_ARASU</name>
<evidence type="ECO:0000313" key="2">
    <source>
        <dbReference type="EMBL" id="KAG7545537.1"/>
    </source>
</evidence>
<keyword evidence="3" id="KW-1185">Reference proteome</keyword>
<dbReference type="EMBL" id="JAEFBJ010000012">
    <property type="protein sequence ID" value="KAG7545537.1"/>
    <property type="molecule type" value="Genomic_DNA"/>
</dbReference>
<sequence length="207" mass="23302">MKKNEWVWCGVSSHPLLESNCVPLVLEVEEDKGNSGGNKVKGWSHPVDGWLKCNIALVWSTRNKIGGGAWVVRNDEGKVLVHSRKVFCGSNNKKEAMLMCLIWALESLLSLKMDKIIFAAEAHDIFGAIGRPKAWPSLTQQVVEINQFLDKFKDWRLEVESVNSNRGTSLIAKSVISDGRFHDYIASGHPSWLHRVFEDERLASFAQ</sequence>
<dbReference type="GO" id="GO:0003676">
    <property type="term" value="F:nucleic acid binding"/>
    <property type="evidence" value="ECO:0007669"/>
    <property type="project" value="InterPro"/>
</dbReference>
<protein>
    <submittedName>
        <fullName evidence="2">Ribonuclease H domain</fullName>
    </submittedName>
</protein>
<gene>
    <name evidence="2" type="ORF">ISN44_As12g009900</name>
</gene>
<feature type="domain" description="RNase H type-1" evidence="1">
    <location>
        <begin position="59"/>
        <end position="173"/>
    </location>
</feature>
<dbReference type="InterPro" id="IPR052929">
    <property type="entry name" value="RNase_H-like_EbsB-rel"/>
</dbReference>
<evidence type="ECO:0000259" key="1">
    <source>
        <dbReference type="Pfam" id="PF13456"/>
    </source>
</evidence>
<dbReference type="PANTHER" id="PTHR47074">
    <property type="entry name" value="BNAC02G40300D PROTEIN"/>
    <property type="match status" value="1"/>
</dbReference>
<dbReference type="PANTHER" id="PTHR47074:SF49">
    <property type="entry name" value="POLYNUCLEOTIDYL TRANSFERASE, RIBONUCLEASE H-LIKE SUPERFAMILY PROTEIN"/>
    <property type="match status" value="1"/>
</dbReference>
<dbReference type="OrthoDB" id="1113045at2759"/>
<dbReference type="AlphaFoldDB" id="A0A8T1YH90"/>
<dbReference type="Pfam" id="PF13456">
    <property type="entry name" value="RVT_3"/>
    <property type="match status" value="1"/>
</dbReference>
<dbReference type="Proteomes" id="UP000694251">
    <property type="component" value="Chromosome 12"/>
</dbReference>